<protein>
    <submittedName>
        <fullName evidence="1">Uncharacterized protein</fullName>
    </submittedName>
</protein>
<keyword evidence="2" id="KW-1185">Reference proteome</keyword>
<gene>
    <name evidence="1" type="ORF">F511_17686</name>
</gene>
<dbReference type="Proteomes" id="UP000250235">
    <property type="component" value="Unassembled WGS sequence"/>
</dbReference>
<sequence>MLELVVQSLVVKCMRLDFPTLVCRAPATFVVSKGILRECVRQLDHSRLRPSLRVVDVSLGALLSSFSSPVWVRNHIWNNFGNFDIFEILVKSGSRFDHVSIAC</sequence>
<dbReference type="EMBL" id="KV000465">
    <property type="protein sequence ID" value="KZV40278.1"/>
    <property type="molecule type" value="Genomic_DNA"/>
</dbReference>
<name>A0A2Z7C342_9LAMI</name>
<dbReference type="AlphaFoldDB" id="A0A2Z7C342"/>
<evidence type="ECO:0000313" key="2">
    <source>
        <dbReference type="Proteomes" id="UP000250235"/>
    </source>
</evidence>
<reference evidence="1 2" key="1">
    <citation type="journal article" date="2015" name="Proc. Natl. Acad. Sci. U.S.A.">
        <title>The resurrection genome of Boea hygrometrica: A blueprint for survival of dehydration.</title>
        <authorList>
            <person name="Xiao L."/>
            <person name="Yang G."/>
            <person name="Zhang L."/>
            <person name="Yang X."/>
            <person name="Zhao S."/>
            <person name="Ji Z."/>
            <person name="Zhou Q."/>
            <person name="Hu M."/>
            <person name="Wang Y."/>
            <person name="Chen M."/>
            <person name="Xu Y."/>
            <person name="Jin H."/>
            <person name="Xiao X."/>
            <person name="Hu G."/>
            <person name="Bao F."/>
            <person name="Hu Y."/>
            <person name="Wan P."/>
            <person name="Li L."/>
            <person name="Deng X."/>
            <person name="Kuang T."/>
            <person name="Xiang C."/>
            <person name="Zhu J.K."/>
            <person name="Oliver M.J."/>
            <person name="He Y."/>
        </authorList>
    </citation>
    <scope>NUCLEOTIDE SEQUENCE [LARGE SCALE GENOMIC DNA]</scope>
    <source>
        <strain evidence="2">cv. XS01</strain>
    </source>
</reference>
<accession>A0A2Z7C342</accession>
<proteinExistence type="predicted"/>
<evidence type="ECO:0000313" key="1">
    <source>
        <dbReference type="EMBL" id="KZV40278.1"/>
    </source>
</evidence>
<organism evidence="1 2">
    <name type="scientific">Dorcoceras hygrometricum</name>
    <dbReference type="NCBI Taxonomy" id="472368"/>
    <lineage>
        <taxon>Eukaryota</taxon>
        <taxon>Viridiplantae</taxon>
        <taxon>Streptophyta</taxon>
        <taxon>Embryophyta</taxon>
        <taxon>Tracheophyta</taxon>
        <taxon>Spermatophyta</taxon>
        <taxon>Magnoliopsida</taxon>
        <taxon>eudicotyledons</taxon>
        <taxon>Gunneridae</taxon>
        <taxon>Pentapetalae</taxon>
        <taxon>asterids</taxon>
        <taxon>lamiids</taxon>
        <taxon>Lamiales</taxon>
        <taxon>Gesneriaceae</taxon>
        <taxon>Didymocarpoideae</taxon>
        <taxon>Trichosporeae</taxon>
        <taxon>Loxocarpinae</taxon>
        <taxon>Dorcoceras</taxon>
    </lineage>
</organism>